<dbReference type="Proteomes" id="UP000603641">
    <property type="component" value="Unassembled WGS sequence"/>
</dbReference>
<keyword evidence="2" id="KW-1185">Reference proteome</keyword>
<dbReference type="EMBL" id="JACSQM010000007">
    <property type="protein sequence ID" value="MBD7965439.1"/>
    <property type="molecule type" value="Genomic_DNA"/>
</dbReference>
<comment type="caution">
    <text evidence="1">The sequence shown here is derived from an EMBL/GenBank/DDBJ whole genome shotgun (WGS) entry which is preliminary data.</text>
</comment>
<proteinExistence type="predicted"/>
<accession>A0ABR8SPL9</accession>
<sequence>MSFIKIFFGNKNEKEANCCSVQIVEVSDREETVCCETENSKDRNKCCG</sequence>
<dbReference type="RefSeq" id="WP_191754670.1">
    <property type="nucleotide sequence ID" value="NZ_JACSQM010000007.1"/>
</dbReference>
<name>A0ABR8SPL9_9BACL</name>
<protein>
    <submittedName>
        <fullName evidence="1">Uncharacterized protein</fullName>
    </submittedName>
</protein>
<reference evidence="1 2" key="1">
    <citation type="submission" date="2020-08" db="EMBL/GenBank/DDBJ databases">
        <title>A Genomic Blueprint of the Chicken Gut Microbiome.</title>
        <authorList>
            <person name="Gilroy R."/>
            <person name="Ravi A."/>
            <person name="Getino M."/>
            <person name="Pursley I."/>
            <person name="Horton D.L."/>
            <person name="Alikhan N.-F."/>
            <person name="Baker D."/>
            <person name="Gharbi K."/>
            <person name="Hall N."/>
            <person name="Watson M."/>
            <person name="Adriaenssens E.M."/>
            <person name="Foster-Nyarko E."/>
            <person name="Jarju S."/>
            <person name="Secka A."/>
            <person name="Antonio M."/>
            <person name="Oren A."/>
            <person name="Chaudhuri R."/>
            <person name="La Ragione R.M."/>
            <person name="Hildebrand F."/>
            <person name="Pallen M.J."/>
        </authorList>
    </citation>
    <scope>NUCLEOTIDE SEQUENCE [LARGE SCALE GENOMIC DNA]</scope>
    <source>
        <strain evidence="1 2">Sa2CUA10</strain>
    </source>
</reference>
<evidence type="ECO:0000313" key="1">
    <source>
        <dbReference type="EMBL" id="MBD7965439.1"/>
    </source>
</evidence>
<organism evidence="1 2">
    <name type="scientific">Fictibacillus norfolkensis</name>
    <dbReference type="NCBI Taxonomy" id="2762233"/>
    <lineage>
        <taxon>Bacteria</taxon>
        <taxon>Bacillati</taxon>
        <taxon>Bacillota</taxon>
        <taxon>Bacilli</taxon>
        <taxon>Bacillales</taxon>
        <taxon>Fictibacillaceae</taxon>
        <taxon>Fictibacillus</taxon>
    </lineage>
</organism>
<gene>
    <name evidence="1" type="ORF">H9648_15365</name>
</gene>
<evidence type="ECO:0000313" key="2">
    <source>
        <dbReference type="Proteomes" id="UP000603641"/>
    </source>
</evidence>